<name>A0AAE4EW21_9EURY</name>
<proteinExistence type="predicted"/>
<dbReference type="InterPro" id="IPR001296">
    <property type="entry name" value="Glyco_trans_1"/>
</dbReference>
<reference evidence="2 3" key="1">
    <citation type="submission" date="2022-06" db="EMBL/GenBank/DDBJ databases">
        <title>Haloarcula sp. a new haloarchaeum isolate from saline soil.</title>
        <authorList>
            <person name="Strakova D."/>
            <person name="Galisteo C."/>
            <person name="Sanchez-Porro C."/>
            <person name="Ventosa A."/>
        </authorList>
    </citation>
    <scope>NUCLEOTIDE SEQUENCE [LARGE SCALE GENOMIC DNA]</scope>
    <source>
        <strain evidence="2 3">S1AR25-5A</strain>
    </source>
</reference>
<dbReference type="RefSeq" id="WP_310895888.1">
    <property type="nucleotide sequence ID" value="NZ_JAMQOM010000003.1"/>
</dbReference>
<dbReference type="SUPFAM" id="SSF53756">
    <property type="entry name" value="UDP-Glycosyltransferase/glycogen phosphorylase"/>
    <property type="match status" value="1"/>
</dbReference>
<comment type="caution">
    <text evidence="2">The sequence shown here is derived from an EMBL/GenBank/DDBJ whole genome shotgun (WGS) entry which is preliminary data.</text>
</comment>
<feature type="domain" description="Glycosyl transferase family 1" evidence="1">
    <location>
        <begin position="207"/>
        <end position="370"/>
    </location>
</feature>
<accession>A0AAE4EW21</accession>
<sequence length="398" mass="43031">MTGTTHRNKAGEAGTQETDLPSVCVVTHPLAAAGENATRSLLDILSAITSVALVTADLPADSEIRERHELVELTQKGAGNSVLVAAFRFLLNQLRMCRVIADRDEEVVLFFGATSYLLPIVVARLLGKTVLVEPRGDVPLTLRLNWEQQLPDKVAAGLAGTVRALERAGFAAAHGVVTYTPEMARQLDLHPEAPTVYPTGARYVRTDEFRVQRPYADRDRVVGFLGRLDEEKGIRELASVAAGLPDDVTFRFIGDGDLREWLEAELASEIDDGTVELTGWVEHDDVPAQLNDLSLLVLPSQPTEGLPTTILESLACGTPVLASPVSGVPDVVREGDTGYLIDSRDPEALRETILDSLASEDRNSISAAGRDLIEAEYSFEAACERYRGILESAAGYSS</sequence>
<dbReference type="GO" id="GO:0016757">
    <property type="term" value="F:glycosyltransferase activity"/>
    <property type="evidence" value="ECO:0007669"/>
    <property type="project" value="InterPro"/>
</dbReference>
<protein>
    <submittedName>
        <fullName evidence="2">Glycosyltransferase family 4 protein</fullName>
    </submittedName>
</protein>
<evidence type="ECO:0000313" key="2">
    <source>
        <dbReference type="EMBL" id="MDS0221231.1"/>
    </source>
</evidence>
<dbReference type="Proteomes" id="UP001253439">
    <property type="component" value="Unassembled WGS sequence"/>
</dbReference>
<keyword evidence="3" id="KW-1185">Reference proteome</keyword>
<dbReference type="Pfam" id="PF00534">
    <property type="entry name" value="Glycos_transf_1"/>
    <property type="match status" value="1"/>
</dbReference>
<evidence type="ECO:0000259" key="1">
    <source>
        <dbReference type="Pfam" id="PF00534"/>
    </source>
</evidence>
<dbReference type="PANTHER" id="PTHR12526">
    <property type="entry name" value="GLYCOSYLTRANSFERASE"/>
    <property type="match status" value="1"/>
</dbReference>
<dbReference type="AlphaFoldDB" id="A0AAE4EW21"/>
<organism evidence="2 3">
    <name type="scientific">Haloarcula terrestris</name>
    <dbReference type="NCBI Taxonomy" id="2950533"/>
    <lineage>
        <taxon>Archaea</taxon>
        <taxon>Methanobacteriati</taxon>
        <taxon>Methanobacteriota</taxon>
        <taxon>Stenosarchaea group</taxon>
        <taxon>Halobacteria</taxon>
        <taxon>Halobacteriales</taxon>
        <taxon>Haloarculaceae</taxon>
        <taxon>Haloarcula</taxon>
    </lineage>
</organism>
<dbReference type="CDD" id="cd03801">
    <property type="entry name" value="GT4_PimA-like"/>
    <property type="match status" value="1"/>
</dbReference>
<dbReference type="PANTHER" id="PTHR12526:SF636">
    <property type="entry name" value="BLL3647 PROTEIN"/>
    <property type="match status" value="1"/>
</dbReference>
<dbReference type="Gene3D" id="3.40.50.2000">
    <property type="entry name" value="Glycogen Phosphorylase B"/>
    <property type="match status" value="2"/>
</dbReference>
<gene>
    <name evidence="2" type="ORF">NDI54_07710</name>
</gene>
<evidence type="ECO:0000313" key="3">
    <source>
        <dbReference type="Proteomes" id="UP001253439"/>
    </source>
</evidence>
<dbReference type="EMBL" id="JAMQOM010000003">
    <property type="protein sequence ID" value="MDS0221231.1"/>
    <property type="molecule type" value="Genomic_DNA"/>
</dbReference>